<evidence type="ECO:0000313" key="2">
    <source>
        <dbReference type="Proteomes" id="UP000653477"/>
    </source>
</evidence>
<reference evidence="2" key="1">
    <citation type="journal article" date="2019" name="Int. J. Syst. Evol. Microbiol.">
        <title>The Global Catalogue of Microorganisms (GCM) 10K type strain sequencing project: providing services to taxonomists for standard genome sequencing and annotation.</title>
        <authorList>
            <consortium name="The Broad Institute Genomics Platform"/>
            <consortium name="The Broad Institute Genome Sequencing Center for Infectious Disease"/>
            <person name="Wu L."/>
            <person name="Ma J."/>
        </authorList>
    </citation>
    <scope>NUCLEOTIDE SEQUENCE [LARGE SCALE GENOMIC DNA]</scope>
    <source>
        <strain evidence="2">JCM 30531</strain>
    </source>
</reference>
<comment type="caution">
    <text evidence="1">The sequence shown here is derived from an EMBL/GenBank/DDBJ whole genome shotgun (WGS) entry which is preliminary data.</text>
</comment>
<protein>
    <recommendedName>
        <fullName evidence="3">Cell division protein ZapA</fullName>
    </recommendedName>
</protein>
<gene>
    <name evidence="1" type="ORF">GCM10007088_07510</name>
</gene>
<organism evidence="1 2">
    <name type="scientific">Porphyromonas pasteri</name>
    <dbReference type="NCBI Taxonomy" id="1583331"/>
    <lineage>
        <taxon>Bacteria</taxon>
        <taxon>Pseudomonadati</taxon>
        <taxon>Bacteroidota</taxon>
        <taxon>Bacteroidia</taxon>
        <taxon>Bacteroidales</taxon>
        <taxon>Porphyromonadaceae</taxon>
        <taxon>Porphyromonas</taxon>
    </lineage>
</organism>
<accession>A0ABQ2H7G1</accession>
<proteinExistence type="predicted"/>
<evidence type="ECO:0008006" key="3">
    <source>
        <dbReference type="Google" id="ProtNLM"/>
    </source>
</evidence>
<dbReference type="Pfam" id="PF05164">
    <property type="entry name" value="ZapA"/>
    <property type="match status" value="1"/>
</dbReference>
<sequence length="119" mass="13610">MDTNTSPEDLQRISLAVEDARLSLRVPRSEERLYRDAGEELTSTLRIYRYKYPNRSEVPTIGYLAMAAIDIATRYKQVQGALEARKQTLTPRLVEINEELETLISKARQLIDDPPTSSQ</sequence>
<dbReference type="InterPro" id="IPR036192">
    <property type="entry name" value="Cell_div_ZapA-like_sf"/>
</dbReference>
<dbReference type="EMBL" id="BMPU01000002">
    <property type="protein sequence ID" value="GGM51402.1"/>
    <property type="molecule type" value="Genomic_DNA"/>
</dbReference>
<dbReference type="SUPFAM" id="SSF102829">
    <property type="entry name" value="Cell division protein ZapA-like"/>
    <property type="match status" value="1"/>
</dbReference>
<name>A0ABQ2H7G1_9PORP</name>
<dbReference type="InterPro" id="IPR007838">
    <property type="entry name" value="Cell_div_ZapA-like"/>
</dbReference>
<dbReference type="Proteomes" id="UP000653477">
    <property type="component" value="Unassembled WGS sequence"/>
</dbReference>
<keyword evidence="2" id="KW-1185">Reference proteome</keyword>
<evidence type="ECO:0000313" key="1">
    <source>
        <dbReference type="EMBL" id="GGM51402.1"/>
    </source>
</evidence>
<dbReference type="RefSeq" id="WP_188807801.1">
    <property type="nucleotide sequence ID" value="NZ_BMPU01000002.1"/>
</dbReference>